<feature type="coiled-coil region" evidence="2">
    <location>
        <begin position="92"/>
        <end position="126"/>
    </location>
</feature>
<keyword evidence="2" id="KW-0175">Coiled coil</keyword>
<dbReference type="Pfam" id="PF01381">
    <property type="entry name" value="HTH_3"/>
    <property type="match status" value="1"/>
</dbReference>
<dbReference type="Gene3D" id="1.10.260.40">
    <property type="entry name" value="lambda repressor-like DNA-binding domains"/>
    <property type="match status" value="1"/>
</dbReference>
<proteinExistence type="predicted"/>
<feature type="domain" description="HTH cro/C1-type" evidence="3">
    <location>
        <begin position="8"/>
        <end position="62"/>
    </location>
</feature>
<name>A0A410G3W4_9FLAO</name>
<dbReference type="SMART" id="SM00530">
    <property type="entry name" value="HTH_XRE"/>
    <property type="match status" value="1"/>
</dbReference>
<dbReference type="OrthoDB" id="959032at2"/>
<dbReference type="SUPFAM" id="SSF47413">
    <property type="entry name" value="lambda repressor-like DNA-binding domains"/>
    <property type="match status" value="1"/>
</dbReference>
<dbReference type="GO" id="GO:0003677">
    <property type="term" value="F:DNA binding"/>
    <property type="evidence" value="ECO:0007669"/>
    <property type="project" value="UniProtKB-KW"/>
</dbReference>
<dbReference type="InterPro" id="IPR001387">
    <property type="entry name" value="Cro/C1-type_HTH"/>
</dbReference>
<dbReference type="KEGG" id="aev:EI546_09690"/>
<dbReference type="EMBL" id="CP034951">
    <property type="protein sequence ID" value="QAA81978.1"/>
    <property type="molecule type" value="Genomic_DNA"/>
</dbReference>
<evidence type="ECO:0000313" key="4">
    <source>
        <dbReference type="EMBL" id="QAA81978.1"/>
    </source>
</evidence>
<dbReference type="Proteomes" id="UP000285517">
    <property type="component" value="Chromosome"/>
</dbReference>
<dbReference type="RefSeq" id="WP_128250352.1">
    <property type="nucleotide sequence ID" value="NZ_CP034951.1"/>
</dbReference>
<keyword evidence="5" id="KW-1185">Reference proteome</keyword>
<dbReference type="PANTHER" id="PTHR46558:SF4">
    <property type="entry name" value="DNA-BIDING PHAGE PROTEIN"/>
    <property type="match status" value="1"/>
</dbReference>
<dbReference type="CDD" id="cd00093">
    <property type="entry name" value="HTH_XRE"/>
    <property type="match status" value="1"/>
</dbReference>
<dbReference type="AlphaFoldDB" id="A0A410G3W4"/>
<reference evidence="4 5" key="1">
    <citation type="submission" date="2019-01" db="EMBL/GenBank/DDBJ databases">
        <title>Complete genome sequencing of Aequorivita sp. H23M31.</title>
        <authorList>
            <person name="Bae J.-W."/>
        </authorList>
    </citation>
    <scope>NUCLEOTIDE SEQUENCE [LARGE SCALE GENOMIC DNA]</scope>
    <source>
        <strain evidence="4 5">H23M31</strain>
    </source>
</reference>
<gene>
    <name evidence="4" type="ORF">EI546_09690</name>
</gene>
<protein>
    <submittedName>
        <fullName evidence="4">Helix-turn-helix domain-containing protein</fullName>
    </submittedName>
</protein>
<organism evidence="4 5">
    <name type="scientific">Aequorivita ciconiae</name>
    <dbReference type="NCBI Taxonomy" id="2494375"/>
    <lineage>
        <taxon>Bacteria</taxon>
        <taxon>Pseudomonadati</taxon>
        <taxon>Bacteroidota</taxon>
        <taxon>Flavobacteriia</taxon>
        <taxon>Flavobacteriales</taxon>
        <taxon>Flavobacteriaceae</taxon>
        <taxon>Aequorivita</taxon>
    </lineage>
</organism>
<sequence>MFRVAHKIKTYREMRNYSQEYLASMIGISQPAYAKIEQGKTKITLERLKQISEILMVEHLHLLDEVKVAIQTIQINNTSPSDFVEVLHPDLKIVYEKLVMTLENENRRLIEENERLKILLEQKSGRY</sequence>
<dbReference type="PROSITE" id="PS50943">
    <property type="entry name" value="HTH_CROC1"/>
    <property type="match status" value="1"/>
</dbReference>
<evidence type="ECO:0000313" key="5">
    <source>
        <dbReference type="Proteomes" id="UP000285517"/>
    </source>
</evidence>
<keyword evidence="1" id="KW-0238">DNA-binding</keyword>
<dbReference type="InterPro" id="IPR010982">
    <property type="entry name" value="Lambda_DNA-bd_dom_sf"/>
</dbReference>
<accession>A0A410G3W4</accession>
<dbReference type="PANTHER" id="PTHR46558">
    <property type="entry name" value="TRACRIPTIONAL REGULATORY PROTEIN-RELATED-RELATED"/>
    <property type="match status" value="1"/>
</dbReference>
<evidence type="ECO:0000256" key="1">
    <source>
        <dbReference type="ARBA" id="ARBA00023125"/>
    </source>
</evidence>
<evidence type="ECO:0000256" key="2">
    <source>
        <dbReference type="SAM" id="Coils"/>
    </source>
</evidence>
<evidence type="ECO:0000259" key="3">
    <source>
        <dbReference type="PROSITE" id="PS50943"/>
    </source>
</evidence>